<comment type="caution">
    <text evidence="1">The sequence shown here is derived from an EMBL/GenBank/DDBJ whole genome shotgun (WGS) entry which is preliminary data.</text>
</comment>
<keyword evidence="2" id="KW-1185">Reference proteome</keyword>
<dbReference type="AlphaFoldDB" id="A0A392U2G1"/>
<reference evidence="1 2" key="1">
    <citation type="journal article" date="2018" name="Front. Plant Sci.">
        <title>Red Clover (Trifolium pratense) and Zigzag Clover (T. medium) - A Picture of Genomic Similarities and Differences.</title>
        <authorList>
            <person name="Dluhosova J."/>
            <person name="Istvanek J."/>
            <person name="Nedelnik J."/>
            <person name="Repkova J."/>
        </authorList>
    </citation>
    <scope>NUCLEOTIDE SEQUENCE [LARGE SCALE GENOMIC DNA]</scope>
    <source>
        <strain evidence="2">cv. 10/8</strain>
        <tissue evidence="1">Leaf</tissue>
    </source>
</reference>
<sequence length="34" mass="3795">MELGLTAMDEHGLDKSGYNLVRSTQFNPTNWVGL</sequence>
<dbReference type="EMBL" id="LXQA010704510">
    <property type="protein sequence ID" value="MCI66884.1"/>
    <property type="molecule type" value="Genomic_DNA"/>
</dbReference>
<evidence type="ECO:0000313" key="1">
    <source>
        <dbReference type="EMBL" id="MCI66884.1"/>
    </source>
</evidence>
<protein>
    <submittedName>
        <fullName evidence="1">Uncharacterized protein</fullName>
    </submittedName>
</protein>
<name>A0A392U2G1_9FABA</name>
<proteinExistence type="predicted"/>
<dbReference type="Proteomes" id="UP000265520">
    <property type="component" value="Unassembled WGS sequence"/>
</dbReference>
<evidence type="ECO:0000313" key="2">
    <source>
        <dbReference type="Proteomes" id="UP000265520"/>
    </source>
</evidence>
<accession>A0A392U2G1</accession>
<feature type="non-terminal residue" evidence="1">
    <location>
        <position position="34"/>
    </location>
</feature>
<organism evidence="1 2">
    <name type="scientific">Trifolium medium</name>
    <dbReference type="NCBI Taxonomy" id="97028"/>
    <lineage>
        <taxon>Eukaryota</taxon>
        <taxon>Viridiplantae</taxon>
        <taxon>Streptophyta</taxon>
        <taxon>Embryophyta</taxon>
        <taxon>Tracheophyta</taxon>
        <taxon>Spermatophyta</taxon>
        <taxon>Magnoliopsida</taxon>
        <taxon>eudicotyledons</taxon>
        <taxon>Gunneridae</taxon>
        <taxon>Pentapetalae</taxon>
        <taxon>rosids</taxon>
        <taxon>fabids</taxon>
        <taxon>Fabales</taxon>
        <taxon>Fabaceae</taxon>
        <taxon>Papilionoideae</taxon>
        <taxon>50 kb inversion clade</taxon>
        <taxon>NPAAA clade</taxon>
        <taxon>Hologalegina</taxon>
        <taxon>IRL clade</taxon>
        <taxon>Trifolieae</taxon>
        <taxon>Trifolium</taxon>
    </lineage>
</organism>